<evidence type="ECO:0000256" key="2">
    <source>
        <dbReference type="ARBA" id="ARBA00022475"/>
    </source>
</evidence>
<evidence type="ECO:0000256" key="5">
    <source>
        <dbReference type="ARBA" id="ARBA00023136"/>
    </source>
</evidence>
<keyword evidence="4 7" id="KW-1133">Transmembrane helix</keyword>
<feature type="transmembrane region" description="Helical" evidence="7">
    <location>
        <begin position="198"/>
        <end position="219"/>
    </location>
</feature>
<keyword evidence="2" id="KW-1003">Cell membrane</keyword>
<keyword evidence="9" id="KW-1185">Reference proteome</keyword>
<feature type="transmembrane region" description="Helical" evidence="7">
    <location>
        <begin position="113"/>
        <end position="135"/>
    </location>
</feature>
<dbReference type="Proteomes" id="UP000758168">
    <property type="component" value="Unassembled WGS sequence"/>
</dbReference>
<sequence>MTPGATQTSTQADGVPGGTAEKPTEVPAKGWVQIAKRGWAEAKADNVPLLAAGMAYYAFLAIFPALIAAVLLYALFADPATIAEQVNNLGSALPAEIRQTITDQITLAEGRGAGWGAVVAIALALFSASGGVGNMMTAINTAYDEDETRGFVKKRAIALALTLGAIVFLLVVVALVAVLPGVLQVLGTSTLVTVGIQVVRWALIVVVIAVALAVLYRVAPDRDAPKIRWTSVGAIIATVLWIVASVGLSLYVSNFGSYAKTYGALAGIVILLLWLFITSYAILLGAEINAESEQQTAADTTKGPAQPMGERDAVKADTQAGDPDPAASSGGAR</sequence>
<feature type="transmembrane region" description="Helical" evidence="7">
    <location>
        <begin position="264"/>
        <end position="286"/>
    </location>
</feature>
<feature type="region of interest" description="Disordered" evidence="6">
    <location>
        <begin position="295"/>
        <end position="333"/>
    </location>
</feature>
<feature type="region of interest" description="Disordered" evidence="6">
    <location>
        <begin position="1"/>
        <end position="26"/>
    </location>
</feature>
<gene>
    <name evidence="8" type="ORF">JOF54_003424</name>
</gene>
<comment type="caution">
    <text evidence="8">The sequence shown here is derived from an EMBL/GenBank/DDBJ whole genome shotgun (WGS) entry which is preliminary data.</text>
</comment>
<evidence type="ECO:0000256" key="7">
    <source>
        <dbReference type="SAM" id="Phobius"/>
    </source>
</evidence>
<evidence type="ECO:0000256" key="4">
    <source>
        <dbReference type="ARBA" id="ARBA00022989"/>
    </source>
</evidence>
<dbReference type="RefSeq" id="WP_210058024.1">
    <property type="nucleotide sequence ID" value="NZ_BAAAMH010000024.1"/>
</dbReference>
<organism evidence="8 9">
    <name type="scientific">Microlunatus capsulatus</name>
    <dbReference type="NCBI Taxonomy" id="99117"/>
    <lineage>
        <taxon>Bacteria</taxon>
        <taxon>Bacillati</taxon>
        <taxon>Actinomycetota</taxon>
        <taxon>Actinomycetes</taxon>
        <taxon>Propionibacteriales</taxon>
        <taxon>Propionibacteriaceae</taxon>
        <taxon>Microlunatus</taxon>
    </lineage>
</organism>
<keyword evidence="3 7" id="KW-0812">Transmembrane</keyword>
<evidence type="ECO:0000256" key="3">
    <source>
        <dbReference type="ARBA" id="ARBA00022692"/>
    </source>
</evidence>
<feature type="transmembrane region" description="Helical" evidence="7">
    <location>
        <begin position="55"/>
        <end position="76"/>
    </location>
</feature>
<reference evidence="8 9" key="1">
    <citation type="submission" date="2021-03" db="EMBL/GenBank/DDBJ databases">
        <title>Sequencing the genomes of 1000 actinobacteria strains.</title>
        <authorList>
            <person name="Klenk H.-P."/>
        </authorList>
    </citation>
    <scope>NUCLEOTIDE SEQUENCE [LARGE SCALE GENOMIC DNA]</scope>
    <source>
        <strain evidence="8 9">DSM 12936</strain>
    </source>
</reference>
<comment type="subcellular location">
    <subcellularLocation>
        <location evidence="1">Cell membrane</location>
        <topology evidence="1">Multi-pass membrane protein</topology>
    </subcellularLocation>
</comment>
<evidence type="ECO:0000313" key="8">
    <source>
        <dbReference type="EMBL" id="MBP2418502.1"/>
    </source>
</evidence>
<dbReference type="InterPro" id="IPR017039">
    <property type="entry name" value="Virul_fac_BrkB"/>
</dbReference>
<evidence type="ECO:0000256" key="1">
    <source>
        <dbReference type="ARBA" id="ARBA00004651"/>
    </source>
</evidence>
<dbReference type="EMBL" id="JAGIOB010000001">
    <property type="protein sequence ID" value="MBP2418502.1"/>
    <property type="molecule type" value="Genomic_DNA"/>
</dbReference>
<feature type="compositionally biased region" description="Polar residues" evidence="6">
    <location>
        <begin position="1"/>
        <end position="12"/>
    </location>
</feature>
<dbReference type="NCBIfam" id="TIGR00765">
    <property type="entry name" value="yihY_not_rbn"/>
    <property type="match status" value="1"/>
</dbReference>
<evidence type="ECO:0000313" key="9">
    <source>
        <dbReference type="Proteomes" id="UP000758168"/>
    </source>
</evidence>
<feature type="transmembrane region" description="Helical" evidence="7">
    <location>
        <begin position="231"/>
        <end position="252"/>
    </location>
</feature>
<feature type="transmembrane region" description="Helical" evidence="7">
    <location>
        <begin position="156"/>
        <end position="178"/>
    </location>
</feature>
<protein>
    <submittedName>
        <fullName evidence="8">Membrane protein</fullName>
    </submittedName>
</protein>
<dbReference type="PANTHER" id="PTHR30213:SF0">
    <property type="entry name" value="UPF0761 MEMBRANE PROTEIN YIHY"/>
    <property type="match status" value="1"/>
</dbReference>
<evidence type="ECO:0000256" key="6">
    <source>
        <dbReference type="SAM" id="MobiDB-lite"/>
    </source>
</evidence>
<proteinExistence type="predicted"/>
<accession>A0ABS4ZBT9</accession>
<dbReference type="PANTHER" id="PTHR30213">
    <property type="entry name" value="INNER MEMBRANE PROTEIN YHJD"/>
    <property type="match status" value="1"/>
</dbReference>
<keyword evidence="5 7" id="KW-0472">Membrane</keyword>
<name>A0ABS4ZBT9_9ACTN</name>
<dbReference type="Pfam" id="PF03631">
    <property type="entry name" value="Virul_fac_BrkB"/>
    <property type="match status" value="1"/>
</dbReference>
<dbReference type="PIRSF" id="PIRSF035875">
    <property type="entry name" value="RNase_BN"/>
    <property type="match status" value="1"/>
</dbReference>